<feature type="transmembrane region" description="Helical" evidence="5">
    <location>
        <begin position="12"/>
        <end position="32"/>
    </location>
</feature>
<dbReference type="EMBL" id="CP047491">
    <property type="protein sequence ID" value="QHQ39789.1"/>
    <property type="molecule type" value="Genomic_DNA"/>
</dbReference>
<dbReference type="InterPro" id="IPR012902">
    <property type="entry name" value="N_methyl_site"/>
</dbReference>
<dbReference type="InterPro" id="IPR000983">
    <property type="entry name" value="Bac_GSPG_pilin"/>
</dbReference>
<evidence type="ECO:0000256" key="2">
    <source>
        <dbReference type="ARBA" id="ARBA00011156"/>
    </source>
</evidence>
<comment type="subunit">
    <text evidence="2">The pili are polar flexible filaments of about 5.4 nanometers diameter and 2.5 micrometers average length; they consist of only a single polypeptide chain arranged in a helical configuration of five subunits per turn in the assembled pilus.</text>
</comment>
<dbReference type="Proteomes" id="UP000464675">
    <property type="component" value="Chromosome"/>
</dbReference>
<keyword evidence="3" id="KW-0488">Methylation</keyword>
<dbReference type="InterPro" id="IPR045584">
    <property type="entry name" value="Pilin-like"/>
</dbReference>
<keyword evidence="5" id="KW-1133">Transmembrane helix</keyword>
<dbReference type="Pfam" id="PF00114">
    <property type="entry name" value="Pilin"/>
    <property type="match status" value="1"/>
</dbReference>
<comment type="similarity">
    <text evidence="1 4">Belongs to the N-Me-Phe pilin family.</text>
</comment>
<dbReference type="SUPFAM" id="SSF54523">
    <property type="entry name" value="Pili subunits"/>
    <property type="match status" value="1"/>
</dbReference>
<gene>
    <name evidence="6" type="ORF">GTQ55_12875</name>
</gene>
<name>A0ABX6IY67_9GAMM</name>
<keyword evidence="7" id="KW-1185">Reference proteome</keyword>
<evidence type="ECO:0000256" key="1">
    <source>
        <dbReference type="ARBA" id="ARBA00005233"/>
    </source>
</evidence>
<evidence type="ECO:0000256" key="3">
    <source>
        <dbReference type="ARBA" id="ARBA00022481"/>
    </source>
</evidence>
<protein>
    <submittedName>
        <fullName evidence="6">Prepilin-type N-terminal cleavage/methylation domain-containing protein</fullName>
    </submittedName>
</protein>
<dbReference type="PRINTS" id="PR00813">
    <property type="entry name" value="BCTERIALGSPG"/>
</dbReference>
<evidence type="ECO:0000256" key="4">
    <source>
        <dbReference type="RuleBase" id="RU000389"/>
    </source>
</evidence>
<evidence type="ECO:0000313" key="7">
    <source>
        <dbReference type="Proteomes" id="UP000464675"/>
    </source>
</evidence>
<proteinExistence type="inferred from homology"/>
<accession>A0ABX6IY67</accession>
<keyword evidence="5" id="KW-0812">Transmembrane</keyword>
<dbReference type="PANTHER" id="PTHR30093">
    <property type="entry name" value="GENERAL SECRETION PATHWAY PROTEIN G"/>
    <property type="match status" value="1"/>
</dbReference>
<dbReference type="Gene3D" id="3.30.700.10">
    <property type="entry name" value="Glycoprotein, Type 4 Pilin"/>
    <property type="match status" value="1"/>
</dbReference>
<dbReference type="PROSITE" id="PS00409">
    <property type="entry name" value="PROKAR_NTER_METHYL"/>
    <property type="match status" value="1"/>
</dbReference>
<keyword evidence="5" id="KW-0472">Membrane</keyword>
<dbReference type="Pfam" id="PF07963">
    <property type="entry name" value="N_methyl"/>
    <property type="match status" value="1"/>
</dbReference>
<evidence type="ECO:0000313" key="6">
    <source>
        <dbReference type="EMBL" id="QHQ39789.1"/>
    </source>
</evidence>
<reference evidence="6 7" key="1">
    <citation type="submission" date="2020-01" db="EMBL/GenBank/DDBJ databases">
        <title>The possibility of degradation of plastic by Microbulbifer hydrolyticus IRE-31.</title>
        <authorList>
            <person name="Liu L."/>
        </authorList>
    </citation>
    <scope>NUCLEOTIDE SEQUENCE [LARGE SCALE GENOMIC DNA]</scope>
    <source>
        <strain evidence="6 7">IRE-31</strain>
    </source>
</reference>
<dbReference type="PANTHER" id="PTHR30093:SF34">
    <property type="entry name" value="PREPILIN PEPTIDASE-DEPENDENT PROTEIN D"/>
    <property type="match status" value="1"/>
</dbReference>
<evidence type="ECO:0000256" key="5">
    <source>
        <dbReference type="SAM" id="Phobius"/>
    </source>
</evidence>
<keyword evidence="4" id="KW-0281">Fimbrium</keyword>
<sequence length="165" mass="17049">METVTMKKQQGFTLIELMIVVAIIGILAAVAIPQYQNYVTKSQVSRVMGEVGALRTVVETCMMDGLSATDCDFGWSGSNLLLGDSKALQTGGGLTATFNTDGSASLAAAFGQNASTALSGKNLQWTRTAAGSWSCGTDITETAYVPVGCANEIAEESTTTTASGT</sequence>
<organism evidence="6 7">
    <name type="scientific">Microbulbifer hydrolyticus</name>
    <dbReference type="NCBI Taxonomy" id="48074"/>
    <lineage>
        <taxon>Bacteria</taxon>
        <taxon>Pseudomonadati</taxon>
        <taxon>Pseudomonadota</taxon>
        <taxon>Gammaproteobacteria</taxon>
        <taxon>Cellvibrionales</taxon>
        <taxon>Microbulbiferaceae</taxon>
        <taxon>Microbulbifer</taxon>
    </lineage>
</organism>
<dbReference type="NCBIfam" id="TIGR02532">
    <property type="entry name" value="IV_pilin_GFxxxE"/>
    <property type="match status" value="1"/>
</dbReference>
<dbReference type="InterPro" id="IPR001082">
    <property type="entry name" value="Pilin"/>
</dbReference>